<dbReference type="Pfam" id="PF17405">
    <property type="entry name" value="Nrap_D4"/>
    <property type="match status" value="1"/>
</dbReference>
<feature type="domain" description="Nrap protein" evidence="4">
    <location>
        <begin position="614"/>
        <end position="719"/>
    </location>
</feature>
<reference evidence="5 6" key="1">
    <citation type="journal article" date="2023" name="Commun. Biol.">
        <title>Genome analysis of Parmales, the sister group of diatoms, reveals the evolutionary specialization of diatoms from phago-mixotrophs to photoautotrophs.</title>
        <authorList>
            <person name="Ban H."/>
            <person name="Sato S."/>
            <person name="Yoshikawa S."/>
            <person name="Yamada K."/>
            <person name="Nakamura Y."/>
            <person name="Ichinomiya M."/>
            <person name="Sato N."/>
            <person name="Blanc-Mathieu R."/>
            <person name="Endo H."/>
            <person name="Kuwata A."/>
            <person name="Ogata H."/>
        </authorList>
    </citation>
    <scope>NUCLEOTIDE SEQUENCE [LARGE SCALE GENOMIC DNA]</scope>
</reference>
<sequence>MSQFFTPTLDGLSVTAILSSLPSLASHSTLSPLLRPAPANPPKSRAGKALVRLASEVALLPKANVSAMCLEVLNDIAEEKDAPKPDPSKDSAAPPAKKKKKKHRAPPKYTSLGDTIEAIKEAVNEDLDDLDEASQSAIAALTESLSSPASYSSPLSLPPLPSPPLPIGGKALPVLTICATVPQVLLDVLDYEFSSTLYLNHRPSVLAEAFLKTLKAHLLPSFPNAALMSEPLALHLPTSTAHILLLPHVPERYLMPNSTNNFLRLLPSRSNQKKPSSSFPALPDRAYNNAVLALSRPFFPPPADVSAETTSLFCLWLSKNSLLSPAGGGGALSLEGASAILSHLSATGVVSARQDPLPSLRAALAAITNGAYLSHGSAKRKAAVLATAAHPPCPPSAEFLPSWLETQPPAAPLLLTPDHRYNLLPLSSPFWSDLLERASHALAAPSVPPLLVGEGCLLPSRSDLRLPLPLPPCFSPSAVEELLALGLEGRVSTVRASREEGVCLRLARNPTAASFSVVTKGPSVGGEGAADFKKLWGAKAEVRKFNDAGVVLCVVWNGGKPCRRGDEGAVVAEIAAHLIRTHYAGGTAGVSLGGDLANVVDDAEINAFGKTVGMVKAFEAFAKMVKDVSKDSLPLPIDGVTGISPYLRYSSYVLPAPHPGLQHEKGAGGTQTEKIRAEYGYEPIECVARFEKSNKWPTDLNGIEASKVAMLVKLCELLGRKGCVTEPSLDGTCLVGHGGYLYRLVPDPAVELEVLNAIPNPTDAEL</sequence>
<protein>
    <submittedName>
        <fullName evidence="5">Uncharacterized protein</fullName>
    </submittedName>
</protein>
<feature type="compositionally biased region" description="Basic and acidic residues" evidence="2">
    <location>
        <begin position="80"/>
        <end position="89"/>
    </location>
</feature>
<dbReference type="Pfam" id="PF17404">
    <property type="entry name" value="Nrap_D3"/>
    <property type="match status" value="1"/>
</dbReference>
<dbReference type="InterPro" id="IPR035369">
    <property type="entry name" value="Nrap_D4"/>
</dbReference>
<comment type="subcellular location">
    <subcellularLocation>
        <location evidence="1">Nucleus</location>
        <location evidence="1">Nucleolus</location>
    </subcellularLocation>
</comment>
<keyword evidence="1" id="KW-0539">Nucleus</keyword>
<name>A0ABQ6M5C5_9STRA</name>
<dbReference type="InterPro" id="IPR035368">
    <property type="entry name" value="Nrap_D3"/>
</dbReference>
<evidence type="ECO:0000313" key="5">
    <source>
        <dbReference type="EMBL" id="GMI19687.1"/>
    </source>
</evidence>
<accession>A0ABQ6M5C5</accession>
<keyword evidence="1" id="KW-0694">RNA-binding</keyword>
<evidence type="ECO:0000259" key="3">
    <source>
        <dbReference type="Pfam" id="PF17404"/>
    </source>
</evidence>
<dbReference type="InterPro" id="IPR005554">
    <property type="entry name" value="NOL6/Upt22"/>
</dbReference>
<keyword evidence="6" id="KW-1185">Reference proteome</keyword>
<feature type="region of interest" description="Disordered" evidence="2">
    <location>
        <begin position="80"/>
        <end position="110"/>
    </location>
</feature>
<dbReference type="PANTHER" id="PTHR17972:SF0">
    <property type="entry name" value="NUCLEOLAR PROTEIN 6"/>
    <property type="match status" value="1"/>
</dbReference>
<evidence type="ECO:0000256" key="1">
    <source>
        <dbReference type="RuleBase" id="RU364032"/>
    </source>
</evidence>
<evidence type="ECO:0000259" key="4">
    <source>
        <dbReference type="Pfam" id="PF17405"/>
    </source>
</evidence>
<organism evidence="5 6">
    <name type="scientific">Tetraparma gracilis</name>
    <dbReference type="NCBI Taxonomy" id="2962635"/>
    <lineage>
        <taxon>Eukaryota</taxon>
        <taxon>Sar</taxon>
        <taxon>Stramenopiles</taxon>
        <taxon>Ochrophyta</taxon>
        <taxon>Bolidophyceae</taxon>
        <taxon>Parmales</taxon>
        <taxon>Triparmaceae</taxon>
        <taxon>Tetraparma</taxon>
    </lineage>
</organism>
<comment type="similarity">
    <text evidence="1">Belongs to the NRAP family.</text>
</comment>
<dbReference type="Proteomes" id="UP001165060">
    <property type="component" value="Unassembled WGS sequence"/>
</dbReference>
<feature type="non-terminal residue" evidence="5">
    <location>
        <position position="766"/>
    </location>
</feature>
<dbReference type="PANTHER" id="PTHR17972">
    <property type="entry name" value="NUCLEOLAR RNA-ASSOCIATED PROTEIN"/>
    <property type="match status" value="1"/>
</dbReference>
<proteinExistence type="inferred from homology"/>
<feature type="domain" description="Nrap protein" evidence="3">
    <location>
        <begin position="497"/>
        <end position="583"/>
    </location>
</feature>
<evidence type="ECO:0000313" key="6">
    <source>
        <dbReference type="Proteomes" id="UP001165060"/>
    </source>
</evidence>
<gene>
    <name evidence="5" type="ORF">TeGR_g9520</name>
</gene>
<comment type="caution">
    <text evidence="5">The sequence shown here is derived from an EMBL/GenBank/DDBJ whole genome shotgun (WGS) entry which is preliminary data.</text>
</comment>
<feature type="compositionally biased region" description="Basic residues" evidence="2">
    <location>
        <begin position="96"/>
        <end position="106"/>
    </location>
</feature>
<dbReference type="EMBL" id="BRYB01005043">
    <property type="protein sequence ID" value="GMI19687.1"/>
    <property type="molecule type" value="Genomic_DNA"/>
</dbReference>
<evidence type="ECO:0000256" key="2">
    <source>
        <dbReference type="SAM" id="MobiDB-lite"/>
    </source>
</evidence>